<dbReference type="GO" id="GO:0006310">
    <property type="term" value="P:DNA recombination"/>
    <property type="evidence" value="ECO:0007669"/>
    <property type="project" value="UniProtKB-UniRule"/>
</dbReference>
<dbReference type="Pfam" id="PF02565">
    <property type="entry name" value="RecO_C"/>
    <property type="match status" value="1"/>
</dbReference>
<dbReference type="PANTHER" id="PTHR33991">
    <property type="entry name" value="DNA REPAIR PROTEIN RECO"/>
    <property type="match status" value="1"/>
</dbReference>
<sequence length="219" mass="24433">MSTFKTEAIILTKRPLKDADRLYIMYTKDHGKLEAKVRSAASAKSKLAGQIEPISLSRVMIAKGRGFDTIAGARLIKPFSTDLVDGRPFAALAAELVSKMIKPGVPDGHIYNLLLSYLTAVNGAEYKPGPIRILTLRFIWQFLSLLGYQPDVNGRKFGDLPKLSEPSKKLLSECLEQKSRLTILRTSSTVVKELAVFTQGFLRYFSEGDVRSFNFCFHL</sequence>
<dbReference type="SUPFAM" id="SSF50249">
    <property type="entry name" value="Nucleic acid-binding proteins"/>
    <property type="match status" value="1"/>
</dbReference>
<evidence type="ECO:0000256" key="3">
    <source>
        <dbReference type="ARBA" id="ARBA00022763"/>
    </source>
</evidence>
<name>A0A2M7TK64_UNCKA</name>
<evidence type="ECO:0000256" key="7">
    <source>
        <dbReference type="HAMAP-Rule" id="MF_00201"/>
    </source>
</evidence>
<dbReference type="Gene3D" id="2.40.50.140">
    <property type="entry name" value="Nucleic acid-binding proteins"/>
    <property type="match status" value="1"/>
</dbReference>
<accession>A0A2M7TK64</accession>
<dbReference type="PANTHER" id="PTHR33991:SF1">
    <property type="entry name" value="DNA REPAIR PROTEIN RECO"/>
    <property type="match status" value="1"/>
</dbReference>
<comment type="function">
    <text evidence="7">Involved in DNA repair and RecF pathway recombination.</text>
</comment>
<evidence type="ECO:0000313" key="9">
    <source>
        <dbReference type="EMBL" id="PIZ46626.1"/>
    </source>
</evidence>
<dbReference type="EMBL" id="PFNL01000089">
    <property type="protein sequence ID" value="PIZ46626.1"/>
    <property type="molecule type" value="Genomic_DNA"/>
</dbReference>
<gene>
    <name evidence="7 9" type="primary">recO</name>
    <name evidence="9" type="ORF">COY32_03020</name>
</gene>
<evidence type="ECO:0000313" key="10">
    <source>
        <dbReference type="Proteomes" id="UP000228920"/>
    </source>
</evidence>
<dbReference type="InterPro" id="IPR012340">
    <property type="entry name" value="NA-bd_OB-fold"/>
</dbReference>
<evidence type="ECO:0000256" key="6">
    <source>
        <dbReference type="ARBA" id="ARBA00033409"/>
    </source>
</evidence>
<dbReference type="Gene3D" id="1.20.1440.120">
    <property type="entry name" value="Recombination protein O, C-terminal domain"/>
    <property type="match status" value="1"/>
</dbReference>
<dbReference type="GO" id="GO:0006302">
    <property type="term" value="P:double-strand break repair"/>
    <property type="evidence" value="ECO:0007669"/>
    <property type="project" value="TreeGrafter"/>
</dbReference>
<comment type="caution">
    <text evidence="9">The sequence shown here is derived from an EMBL/GenBank/DDBJ whole genome shotgun (WGS) entry which is preliminary data.</text>
</comment>
<evidence type="ECO:0000259" key="8">
    <source>
        <dbReference type="Pfam" id="PF11967"/>
    </source>
</evidence>
<dbReference type="AlphaFoldDB" id="A0A2M7TK64"/>
<comment type="similarity">
    <text evidence="1 7">Belongs to the RecO family.</text>
</comment>
<dbReference type="InterPro" id="IPR022572">
    <property type="entry name" value="DNA_rep/recomb_RecO_N"/>
</dbReference>
<dbReference type="Proteomes" id="UP000228920">
    <property type="component" value="Unassembled WGS sequence"/>
</dbReference>
<dbReference type="InterPro" id="IPR042242">
    <property type="entry name" value="RecO_C"/>
</dbReference>
<dbReference type="InterPro" id="IPR037278">
    <property type="entry name" value="ARFGAP/RecO"/>
</dbReference>
<evidence type="ECO:0000256" key="5">
    <source>
        <dbReference type="ARBA" id="ARBA00023204"/>
    </source>
</evidence>
<proteinExistence type="inferred from homology"/>
<evidence type="ECO:0000256" key="2">
    <source>
        <dbReference type="ARBA" id="ARBA00021310"/>
    </source>
</evidence>
<evidence type="ECO:0000256" key="4">
    <source>
        <dbReference type="ARBA" id="ARBA00023172"/>
    </source>
</evidence>
<keyword evidence="4 7" id="KW-0233">DNA recombination</keyword>
<dbReference type="GO" id="GO:0043590">
    <property type="term" value="C:bacterial nucleoid"/>
    <property type="evidence" value="ECO:0007669"/>
    <property type="project" value="TreeGrafter"/>
</dbReference>
<dbReference type="SUPFAM" id="SSF57863">
    <property type="entry name" value="ArfGap/RecO-like zinc finger"/>
    <property type="match status" value="1"/>
</dbReference>
<keyword evidence="5 7" id="KW-0234">DNA repair</keyword>
<protein>
    <recommendedName>
        <fullName evidence="2 7">DNA repair protein RecO</fullName>
    </recommendedName>
    <alternativeName>
        <fullName evidence="6 7">Recombination protein O</fullName>
    </alternativeName>
</protein>
<dbReference type="HAMAP" id="MF_00201">
    <property type="entry name" value="RecO"/>
    <property type="match status" value="1"/>
</dbReference>
<evidence type="ECO:0000256" key="1">
    <source>
        <dbReference type="ARBA" id="ARBA00007452"/>
    </source>
</evidence>
<reference evidence="10" key="1">
    <citation type="submission" date="2017-09" db="EMBL/GenBank/DDBJ databases">
        <title>Depth-based differentiation of microbial function through sediment-hosted aquifers and enrichment of novel symbionts in the deep terrestrial subsurface.</title>
        <authorList>
            <person name="Probst A.J."/>
            <person name="Ladd B."/>
            <person name="Jarett J.K."/>
            <person name="Geller-Mcgrath D.E."/>
            <person name="Sieber C.M.K."/>
            <person name="Emerson J.B."/>
            <person name="Anantharaman K."/>
            <person name="Thomas B.C."/>
            <person name="Malmstrom R."/>
            <person name="Stieglmeier M."/>
            <person name="Klingl A."/>
            <person name="Woyke T."/>
            <person name="Ryan C.M."/>
            <person name="Banfield J.F."/>
        </authorList>
    </citation>
    <scope>NUCLEOTIDE SEQUENCE [LARGE SCALE GENOMIC DNA]</scope>
</reference>
<dbReference type="Pfam" id="PF11967">
    <property type="entry name" value="RecO_N"/>
    <property type="match status" value="1"/>
</dbReference>
<feature type="domain" description="DNA replication/recombination mediator RecO N-terminal" evidence="8">
    <location>
        <begin position="1"/>
        <end position="79"/>
    </location>
</feature>
<dbReference type="InterPro" id="IPR003717">
    <property type="entry name" value="RecO"/>
</dbReference>
<dbReference type="NCBIfam" id="TIGR00613">
    <property type="entry name" value="reco"/>
    <property type="match status" value="1"/>
</dbReference>
<organism evidence="9 10">
    <name type="scientific">candidate division WWE3 bacterium CG_4_10_14_0_2_um_filter_41_14</name>
    <dbReference type="NCBI Taxonomy" id="1975072"/>
    <lineage>
        <taxon>Bacteria</taxon>
        <taxon>Katanobacteria</taxon>
    </lineage>
</organism>
<keyword evidence="3 7" id="KW-0227">DNA damage</keyword>